<reference evidence="2" key="1">
    <citation type="journal article" date="2014" name="Int. J. Syst. Evol. Microbiol.">
        <title>Complete genome sequence of Corynebacterium casei LMG S-19264T (=DSM 44701T), isolated from a smear-ripened cheese.</title>
        <authorList>
            <consortium name="US DOE Joint Genome Institute (JGI-PGF)"/>
            <person name="Walter F."/>
            <person name="Albersmeier A."/>
            <person name="Kalinowski J."/>
            <person name="Ruckert C."/>
        </authorList>
    </citation>
    <scope>NUCLEOTIDE SEQUENCE</scope>
    <source>
        <strain evidence="2">JCM 4790</strain>
    </source>
</reference>
<evidence type="ECO:0000313" key="3">
    <source>
        <dbReference type="Proteomes" id="UP000619244"/>
    </source>
</evidence>
<comment type="caution">
    <text evidence="2">The sequence shown here is derived from an EMBL/GenBank/DDBJ whole genome shotgun (WGS) entry which is preliminary data.</text>
</comment>
<sequence>MRRFRTPLVALAAAFLTVGAGGARADAAVGQVIVFGTEGEPVTVYEDPGGCHKLPLTAHVLVNDTSGDVQIHGDPFCVSPGLTVQPGYGAHVAPGSGSFSAV</sequence>
<evidence type="ECO:0000313" key="2">
    <source>
        <dbReference type="EMBL" id="GGX96456.1"/>
    </source>
</evidence>
<name>A0A918NU99_9ACTN</name>
<feature type="signal peptide" evidence="1">
    <location>
        <begin position="1"/>
        <end position="25"/>
    </location>
</feature>
<dbReference type="Proteomes" id="UP000619244">
    <property type="component" value="Unassembled WGS sequence"/>
</dbReference>
<gene>
    <name evidence="2" type="ORF">GCM10010358_57830</name>
</gene>
<keyword evidence="3" id="KW-1185">Reference proteome</keyword>
<dbReference type="RefSeq" id="WP_229919601.1">
    <property type="nucleotide sequence ID" value="NZ_BMVU01000036.1"/>
</dbReference>
<organism evidence="2 3">
    <name type="scientific">Streptomyces minutiscleroticus</name>
    <dbReference type="NCBI Taxonomy" id="68238"/>
    <lineage>
        <taxon>Bacteria</taxon>
        <taxon>Bacillati</taxon>
        <taxon>Actinomycetota</taxon>
        <taxon>Actinomycetes</taxon>
        <taxon>Kitasatosporales</taxon>
        <taxon>Streptomycetaceae</taxon>
        <taxon>Streptomyces</taxon>
    </lineage>
</organism>
<evidence type="ECO:0000256" key="1">
    <source>
        <dbReference type="SAM" id="SignalP"/>
    </source>
</evidence>
<dbReference type="AlphaFoldDB" id="A0A918NU99"/>
<reference evidence="2" key="2">
    <citation type="submission" date="2020-09" db="EMBL/GenBank/DDBJ databases">
        <authorList>
            <person name="Sun Q."/>
            <person name="Ohkuma M."/>
        </authorList>
    </citation>
    <scope>NUCLEOTIDE SEQUENCE</scope>
    <source>
        <strain evidence="2">JCM 4790</strain>
    </source>
</reference>
<proteinExistence type="predicted"/>
<accession>A0A918NU99</accession>
<feature type="chain" id="PRO_5037893163" description="Secreted protein" evidence="1">
    <location>
        <begin position="26"/>
        <end position="102"/>
    </location>
</feature>
<evidence type="ECO:0008006" key="4">
    <source>
        <dbReference type="Google" id="ProtNLM"/>
    </source>
</evidence>
<keyword evidence="1" id="KW-0732">Signal</keyword>
<dbReference type="EMBL" id="BMVU01000036">
    <property type="protein sequence ID" value="GGX96456.1"/>
    <property type="molecule type" value="Genomic_DNA"/>
</dbReference>
<protein>
    <recommendedName>
        <fullName evidence="4">Secreted protein</fullName>
    </recommendedName>
</protein>